<keyword evidence="9 14" id="KW-0442">Lipid degradation</keyword>
<dbReference type="Gene3D" id="1.10.1440.10">
    <property type="entry name" value="Apolipoprotein C-II"/>
    <property type="match status" value="1"/>
</dbReference>
<evidence type="ECO:0000256" key="5">
    <source>
        <dbReference type="ARBA" id="ARBA00022513"/>
    </source>
</evidence>
<evidence type="ECO:0000313" key="16">
    <source>
        <dbReference type="Proteomes" id="UP000324632"/>
    </source>
</evidence>
<dbReference type="InterPro" id="IPR008019">
    <property type="entry name" value="Apo-CII"/>
</dbReference>
<dbReference type="GO" id="GO:0016004">
    <property type="term" value="F:phospholipase activator activity"/>
    <property type="evidence" value="ECO:0007669"/>
    <property type="project" value="TreeGrafter"/>
</dbReference>
<gene>
    <name evidence="15" type="ORF">E1301_Tti006964</name>
</gene>
<evidence type="ECO:0000256" key="8">
    <source>
        <dbReference type="ARBA" id="ARBA00022850"/>
    </source>
</evidence>
<evidence type="ECO:0000256" key="13">
    <source>
        <dbReference type="ARBA" id="ARBA00031176"/>
    </source>
</evidence>
<dbReference type="GO" id="GO:0060697">
    <property type="term" value="P:positive regulation of phospholipid catabolic process"/>
    <property type="evidence" value="ECO:0007669"/>
    <property type="project" value="TreeGrafter"/>
</dbReference>
<keyword evidence="10 14" id="KW-0445">Lipid transport</keyword>
<evidence type="ECO:0000256" key="4">
    <source>
        <dbReference type="ARBA" id="ARBA00022448"/>
    </source>
</evidence>
<evidence type="ECO:0000256" key="2">
    <source>
        <dbReference type="ARBA" id="ARBA00007221"/>
    </source>
</evidence>
<dbReference type="PANTHER" id="PTHR16566:SF0">
    <property type="entry name" value="APOLIPOPROTEIN C-II"/>
    <property type="match status" value="1"/>
</dbReference>
<comment type="caution">
    <text evidence="15">The sequence shown here is derived from an EMBL/GenBank/DDBJ whole genome shotgun (WGS) entry which is preliminary data.</text>
</comment>
<evidence type="ECO:0000256" key="14">
    <source>
        <dbReference type="RuleBase" id="RU368054"/>
    </source>
</evidence>
<keyword evidence="14" id="KW-0732">Signal</keyword>
<organism evidence="15 16">
    <name type="scientific">Triplophysa tibetana</name>
    <dbReference type="NCBI Taxonomy" id="1572043"/>
    <lineage>
        <taxon>Eukaryota</taxon>
        <taxon>Metazoa</taxon>
        <taxon>Chordata</taxon>
        <taxon>Craniata</taxon>
        <taxon>Vertebrata</taxon>
        <taxon>Euteleostomi</taxon>
        <taxon>Actinopterygii</taxon>
        <taxon>Neopterygii</taxon>
        <taxon>Teleostei</taxon>
        <taxon>Ostariophysi</taxon>
        <taxon>Cypriniformes</taxon>
        <taxon>Nemacheilidae</taxon>
        <taxon>Triplophysa</taxon>
    </lineage>
</organism>
<keyword evidence="11 14" id="KW-0443">Lipid metabolism</keyword>
<dbReference type="AlphaFoldDB" id="A0A5A9N2L9"/>
<evidence type="ECO:0000256" key="9">
    <source>
        <dbReference type="ARBA" id="ARBA00022963"/>
    </source>
</evidence>
<name>A0A5A9N2L9_9TELE</name>
<dbReference type="GO" id="GO:0034361">
    <property type="term" value="C:very-low-density lipoprotein particle"/>
    <property type="evidence" value="ECO:0007669"/>
    <property type="project" value="UniProtKB-UniRule"/>
</dbReference>
<reference evidence="15 16" key="1">
    <citation type="journal article" date="2019" name="Mol. Ecol. Resour.">
        <title>Chromosome-level genome assembly of Triplophysa tibetana, a fish adapted to the harsh high-altitude environment of the Tibetan Plateau.</title>
        <authorList>
            <person name="Yang X."/>
            <person name="Liu H."/>
            <person name="Ma Z."/>
            <person name="Zou Y."/>
            <person name="Zou M."/>
            <person name="Mao Y."/>
            <person name="Li X."/>
            <person name="Wang H."/>
            <person name="Chen T."/>
            <person name="Wang W."/>
            <person name="Yang R."/>
        </authorList>
    </citation>
    <scope>NUCLEOTIDE SEQUENCE [LARGE SCALE GENOMIC DNA]</scope>
    <source>
        <strain evidence="15">TTIB1903HZAU</strain>
        <tissue evidence="15">Muscle</tissue>
    </source>
</reference>
<keyword evidence="5 14" id="KW-0162">Chylomicron</keyword>
<dbReference type="GO" id="GO:0043274">
    <property type="term" value="F:phospholipase binding"/>
    <property type="evidence" value="ECO:0007669"/>
    <property type="project" value="TreeGrafter"/>
</dbReference>
<comment type="function">
    <text evidence="14">Component of chylomicrons, very low-density lipoproteins (VLDL), low-density lipoproteins (LDL), and high-density lipoproteins (HDL) in plasma. Plays an important role in lipoprotein metabolism as an activator of lipoprotein lipase.</text>
</comment>
<keyword evidence="6 14" id="KW-0964">Secreted</keyword>
<evidence type="ECO:0000256" key="3">
    <source>
        <dbReference type="ARBA" id="ARBA00013947"/>
    </source>
</evidence>
<evidence type="ECO:0000256" key="11">
    <source>
        <dbReference type="ARBA" id="ARBA00023098"/>
    </source>
</evidence>
<keyword evidence="12 14" id="KW-0850">VLDL</keyword>
<evidence type="ECO:0000313" key="15">
    <source>
        <dbReference type="EMBL" id="KAA0703239.1"/>
    </source>
</evidence>
<keyword evidence="7 14" id="KW-0427">LDL</keyword>
<dbReference type="Proteomes" id="UP000324632">
    <property type="component" value="Chromosome 24"/>
</dbReference>
<dbReference type="InterPro" id="IPR023121">
    <property type="entry name" value="ApoC-II_dom_sf"/>
</dbReference>
<protein>
    <recommendedName>
        <fullName evidence="3 14">Apolipoprotein C-II</fullName>
        <shortName evidence="14">Apo-CII</shortName>
        <shortName evidence="14">ApoC-II</shortName>
    </recommendedName>
    <alternativeName>
        <fullName evidence="13 14">Apolipoprotein C2</fullName>
    </alternativeName>
</protein>
<proteinExistence type="inferred from homology"/>
<dbReference type="GO" id="GO:0034364">
    <property type="term" value="C:high-density lipoprotein particle"/>
    <property type="evidence" value="ECO:0007669"/>
    <property type="project" value="UniProtKB-KW"/>
</dbReference>
<evidence type="ECO:0000256" key="10">
    <source>
        <dbReference type="ARBA" id="ARBA00023055"/>
    </source>
</evidence>
<evidence type="ECO:0000256" key="12">
    <source>
        <dbReference type="ARBA" id="ARBA00023313"/>
    </source>
</evidence>
<evidence type="ECO:0000256" key="6">
    <source>
        <dbReference type="ARBA" id="ARBA00022525"/>
    </source>
</evidence>
<dbReference type="EMBL" id="SOYY01000024">
    <property type="protein sequence ID" value="KAA0703239.1"/>
    <property type="molecule type" value="Genomic_DNA"/>
</dbReference>
<dbReference type="GO" id="GO:0042627">
    <property type="term" value="C:chylomicron"/>
    <property type="evidence" value="ECO:0007669"/>
    <property type="project" value="UniProtKB-UniRule"/>
</dbReference>
<sequence length="95" mass="10557">MTGALNLLLAPAGVESFRVPRDAEEKGTFANVIDTLKSYYDKSVDTANSYVETVKGYKIEEKAKNAYDETVRAVTTYSGIFGDQLYHMLYSQDTA</sequence>
<keyword evidence="8 14" id="KW-0345">HDL</keyword>
<dbReference type="GO" id="GO:0006869">
    <property type="term" value="P:lipid transport"/>
    <property type="evidence" value="ECO:0007669"/>
    <property type="project" value="UniProtKB-UniRule"/>
</dbReference>
<dbReference type="GO" id="GO:0016042">
    <property type="term" value="P:lipid catabolic process"/>
    <property type="evidence" value="ECO:0007669"/>
    <property type="project" value="UniProtKB-UniRule"/>
</dbReference>
<evidence type="ECO:0000256" key="1">
    <source>
        <dbReference type="ARBA" id="ARBA00004613"/>
    </source>
</evidence>
<dbReference type="GO" id="GO:0034362">
    <property type="term" value="C:low-density lipoprotein particle"/>
    <property type="evidence" value="ECO:0007669"/>
    <property type="project" value="UniProtKB-UniRule"/>
</dbReference>
<dbReference type="PANTHER" id="PTHR16566">
    <property type="entry name" value="APOLIPOPROTEIN C-II"/>
    <property type="match status" value="1"/>
</dbReference>
<dbReference type="Pfam" id="PF05355">
    <property type="entry name" value="Apo-CII"/>
    <property type="match status" value="1"/>
</dbReference>
<keyword evidence="4 14" id="KW-0813">Transport</keyword>
<keyword evidence="16" id="KW-1185">Reference proteome</keyword>
<comment type="subcellular location">
    <subcellularLocation>
        <location evidence="1 14">Secreted</location>
    </subcellularLocation>
</comment>
<accession>A0A5A9N2L9</accession>
<evidence type="ECO:0000256" key="7">
    <source>
        <dbReference type="ARBA" id="ARBA00022710"/>
    </source>
</evidence>
<comment type="similarity">
    <text evidence="2 14">Belongs to the apolipoprotein C2 family.</text>
</comment>